<dbReference type="RefSeq" id="WP_132971999.1">
    <property type="nucleotide sequence ID" value="NZ_SMFX01000001.1"/>
</dbReference>
<feature type="compositionally biased region" description="Polar residues" evidence="7">
    <location>
        <begin position="320"/>
        <end position="331"/>
    </location>
</feature>
<evidence type="ECO:0000313" key="8">
    <source>
        <dbReference type="EMBL" id="TCK18175.1"/>
    </source>
</evidence>
<reference evidence="8 9" key="1">
    <citation type="submission" date="2019-03" db="EMBL/GenBank/DDBJ databases">
        <title>Genomic Encyclopedia of Type Strains, Phase IV (KMG-IV): sequencing the most valuable type-strain genomes for metagenomic binning, comparative biology and taxonomic classification.</title>
        <authorList>
            <person name="Goeker M."/>
        </authorList>
    </citation>
    <scope>NUCLEOTIDE SEQUENCE [LARGE SCALE GENOMIC DNA]</scope>
    <source>
        <strain evidence="8 9">DSM 19610</strain>
    </source>
</reference>
<keyword evidence="2" id="KW-1003">Cell membrane</keyword>
<dbReference type="PANTHER" id="PTHR30606">
    <property type="entry name" value="LIPID A BIOSYNTHESIS LAUROYL ACYLTRANSFERASE"/>
    <property type="match status" value="1"/>
</dbReference>
<evidence type="ECO:0000313" key="9">
    <source>
        <dbReference type="Proteomes" id="UP000295707"/>
    </source>
</evidence>
<accession>A0A4R1HD18</accession>
<evidence type="ECO:0000256" key="2">
    <source>
        <dbReference type="ARBA" id="ARBA00022475"/>
    </source>
</evidence>
<evidence type="ECO:0000256" key="4">
    <source>
        <dbReference type="ARBA" id="ARBA00022679"/>
    </source>
</evidence>
<dbReference type="InterPro" id="IPR004960">
    <property type="entry name" value="LipA_acyltrans"/>
</dbReference>
<keyword evidence="9" id="KW-1185">Reference proteome</keyword>
<dbReference type="GO" id="GO:0009247">
    <property type="term" value="P:glycolipid biosynthetic process"/>
    <property type="evidence" value="ECO:0007669"/>
    <property type="project" value="UniProtKB-ARBA"/>
</dbReference>
<dbReference type="Proteomes" id="UP000295707">
    <property type="component" value="Unassembled WGS sequence"/>
</dbReference>
<organism evidence="8 9">
    <name type="scientific">Thiogranum longum</name>
    <dbReference type="NCBI Taxonomy" id="1537524"/>
    <lineage>
        <taxon>Bacteria</taxon>
        <taxon>Pseudomonadati</taxon>
        <taxon>Pseudomonadota</taxon>
        <taxon>Gammaproteobacteria</taxon>
        <taxon>Chromatiales</taxon>
        <taxon>Ectothiorhodospiraceae</taxon>
        <taxon>Thiogranum</taxon>
    </lineage>
</organism>
<dbReference type="GO" id="GO:0016746">
    <property type="term" value="F:acyltransferase activity"/>
    <property type="evidence" value="ECO:0007669"/>
    <property type="project" value="UniProtKB-KW"/>
</dbReference>
<name>A0A4R1HD18_9GAMM</name>
<evidence type="ECO:0000256" key="5">
    <source>
        <dbReference type="ARBA" id="ARBA00023136"/>
    </source>
</evidence>
<keyword evidence="5" id="KW-0472">Membrane</keyword>
<dbReference type="EMBL" id="SMFX01000001">
    <property type="protein sequence ID" value="TCK18175.1"/>
    <property type="molecule type" value="Genomic_DNA"/>
</dbReference>
<dbReference type="PANTHER" id="PTHR30606:SF10">
    <property type="entry name" value="PHOSPHATIDYLINOSITOL MANNOSIDE ACYLTRANSFERASE"/>
    <property type="match status" value="1"/>
</dbReference>
<keyword evidence="6" id="KW-0012">Acyltransferase</keyword>
<feature type="region of interest" description="Disordered" evidence="7">
    <location>
        <begin position="320"/>
        <end position="339"/>
    </location>
</feature>
<dbReference type="OrthoDB" id="7065946at2"/>
<comment type="caution">
    <text evidence="8">The sequence shown here is derived from an EMBL/GenBank/DDBJ whole genome shotgun (WGS) entry which is preliminary data.</text>
</comment>
<comment type="subcellular location">
    <subcellularLocation>
        <location evidence="1">Cell inner membrane</location>
    </subcellularLocation>
</comment>
<keyword evidence="4 8" id="KW-0808">Transferase</keyword>
<dbReference type="GO" id="GO:0005886">
    <property type="term" value="C:plasma membrane"/>
    <property type="evidence" value="ECO:0007669"/>
    <property type="project" value="UniProtKB-SubCell"/>
</dbReference>
<sequence length="339" mass="37563">MSSKKQAGRQRPAFLVRLLRALTRRTRADRLWQRIVSRVPYGAGSRTLAWFWKLRPIQKLFFQQQLKALEQILPLSEKPVDPRSTGARYLACSYGIYWRLFALSRCSDPEFHRWVRFSGMEQLQPLCEAGKGLIIISSHIGLSRSIPLLLLRQGYDLHSVEAANVLEKIGAKGADRLKVIEVGGGASFLLRQTYQARRVLMGGGILHMVPDGLKGSSGIEVPFHGRIRNLATGFAELAVSTGAAVVPVIANMDVNGRIHVAFSAPLDTGSEALERQERIEGLISQYASYLEARWSDDPGSVRMHHVEHYLGLPVATSQPLTDSADISNADESSIEPAKN</sequence>
<evidence type="ECO:0000256" key="3">
    <source>
        <dbReference type="ARBA" id="ARBA00022519"/>
    </source>
</evidence>
<keyword evidence="3" id="KW-0997">Cell inner membrane</keyword>
<proteinExistence type="predicted"/>
<dbReference type="AlphaFoldDB" id="A0A4R1HD18"/>
<dbReference type="Pfam" id="PF03279">
    <property type="entry name" value="Lip_A_acyltrans"/>
    <property type="match status" value="1"/>
</dbReference>
<protein>
    <submittedName>
        <fullName evidence="8">KDO2-lipid IV(A) lauroyltransferase</fullName>
    </submittedName>
</protein>
<evidence type="ECO:0000256" key="6">
    <source>
        <dbReference type="ARBA" id="ARBA00023315"/>
    </source>
</evidence>
<gene>
    <name evidence="8" type="ORF">DFR30_1446</name>
</gene>
<evidence type="ECO:0000256" key="1">
    <source>
        <dbReference type="ARBA" id="ARBA00004533"/>
    </source>
</evidence>
<evidence type="ECO:0000256" key="7">
    <source>
        <dbReference type="SAM" id="MobiDB-lite"/>
    </source>
</evidence>